<name>I0WLY4_RHOOP</name>
<comment type="caution">
    <text evidence="2">The sequence shown here is derived from an EMBL/GenBank/DDBJ whole genome shotgun (WGS) entry which is preliminary data.</text>
</comment>
<dbReference type="EMBL" id="AJJH01000136">
    <property type="protein sequence ID" value="EID77400.1"/>
    <property type="molecule type" value="Genomic_DNA"/>
</dbReference>
<proteinExistence type="predicted"/>
<sequence length="57" mass="6242">MVESGSEATPDILWRSQAQPPPAIGVSWQGRYTDKPRVVTSGALVIFVSRGMEVQRV</sequence>
<reference evidence="2 3" key="1">
    <citation type="journal article" date="2012" name="J. Bacteriol.">
        <title>Draft genome sequence of the nitrophenol-degrading actinomycete Rhodococcus imtechensis RKJ300.</title>
        <authorList>
            <person name="Vikram S."/>
            <person name="Kumar S."/>
            <person name="Subramanian S."/>
            <person name="Raghava G.P."/>
        </authorList>
    </citation>
    <scope>NUCLEOTIDE SEQUENCE [LARGE SCALE GENOMIC DNA]</scope>
    <source>
        <strain evidence="2 3">RKJ300</strain>
    </source>
</reference>
<organism evidence="2 3">
    <name type="scientific">Rhodococcus opacus RKJ300 = JCM 13270</name>
    <dbReference type="NCBI Taxonomy" id="1165867"/>
    <lineage>
        <taxon>Bacteria</taxon>
        <taxon>Bacillati</taxon>
        <taxon>Actinomycetota</taxon>
        <taxon>Actinomycetes</taxon>
        <taxon>Mycobacteriales</taxon>
        <taxon>Nocardiaceae</taxon>
        <taxon>Rhodococcus</taxon>
    </lineage>
</organism>
<protein>
    <submittedName>
        <fullName evidence="2">Uncharacterized protein</fullName>
    </submittedName>
</protein>
<evidence type="ECO:0000313" key="3">
    <source>
        <dbReference type="Proteomes" id="UP000006447"/>
    </source>
</evidence>
<evidence type="ECO:0000313" key="2">
    <source>
        <dbReference type="EMBL" id="EID77400.1"/>
    </source>
</evidence>
<accession>I0WLY4</accession>
<dbReference type="Proteomes" id="UP000006447">
    <property type="component" value="Unassembled WGS sequence"/>
</dbReference>
<feature type="region of interest" description="Disordered" evidence="1">
    <location>
        <begin position="1"/>
        <end position="29"/>
    </location>
</feature>
<evidence type="ECO:0000256" key="1">
    <source>
        <dbReference type="SAM" id="MobiDB-lite"/>
    </source>
</evidence>
<dbReference type="AlphaFoldDB" id="I0WLY4"/>
<gene>
    <name evidence="2" type="ORF">W59_24310</name>
</gene>